<dbReference type="PANTHER" id="PTHR45138:SF9">
    <property type="entry name" value="DIGUANYLATE CYCLASE DGCM-RELATED"/>
    <property type="match status" value="1"/>
</dbReference>
<dbReference type="SUPFAM" id="SSF55073">
    <property type="entry name" value="Nucleotide cyclase"/>
    <property type="match status" value="1"/>
</dbReference>
<dbReference type="Proteomes" id="UP000183376">
    <property type="component" value="Chromosome I"/>
</dbReference>
<dbReference type="Gene3D" id="3.30.70.270">
    <property type="match status" value="1"/>
</dbReference>
<dbReference type="EMBL" id="LT629701">
    <property type="protein sequence ID" value="SDM38050.1"/>
    <property type="molecule type" value="Genomic_DNA"/>
</dbReference>
<accession>A0A1G9SRL6</accession>
<dbReference type="STRING" id="211114.SAMN04489726_1339"/>
<dbReference type="NCBIfam" id="TIGR00254">
    <property type="entry name" value="GGDEF"/>
    <property type="match status" value="1"/>
</dbReference>
<evidence type="ECO:0000259" key="1">
    <source>
        <dbReference type="PROSITE" id="PS50887"/>
    </source>
</evidence>
<organism evidence="2 3">
    <name type="scientific">Allokutzneria albata</name>
    <name type="common">Kibdelosporangium albatum</name>
    <dbReference type="NCBI Taxonomy" id="211114"/>
    <lineage>
        <taxon>Bacteria</taxon>
        <taxon>Bacillati</taxon>
        <taxon>Actinomycetota</taxon>
        <taxon>Actinomycetes</taxon>
        <taxon>Pseudonocardiales</taxon>
        <taxon>Pseudonocardiaceae</taxon>
        <taxon>Allokutzneria</taxon>
    </lineage>
</organism>
<dbReference type="GO" id="GO:0043709">
    <property type="term" value="P:cell adhesion involved in single-species biofilm formation"/>
    <property type="evidence" value="ECO:0007669"/>
    <property type="project" value="TreeGrafter"/>
</dbReference>
<evidence type="ECO:0000313" key="2">
    <source>
        <dbReference type="EMBL" id="SDM38050.1"/>
    </source>
</evidence>
<gene>
    <name evidence="2" type="ORF">SAMN04489726_1339</name>
</gene>
<evidence type="ECO:0000313" key="3">
    <source>
        <dbReference type="Proteomes" id="UP000183376"/>
    </source>
</evidence>
<dbReference type="eggNOG" id="COG3706">
    <property type="taxonomic scope" value="Bacteria"/>
</dbReference>
<keyword evidence="3" id="KW-1185">Reference proteome</keyword>
<dbReference type="PROSITE" id="PS50887">
    <property type="entry name" value="GGDEF"/>
    <property type="match status" value="1"/>
</dbReference>
<dbReference type="AlphaFoldDB" id="A0A1G9SRL6"/>
<sequence>MQGQQQDRGATTVCGDELGVTAASRNGNGTAHAKPRCHACGQPVGFWATDKLTGLLDRWGWDEQAPRALAGSRERGRGAALLVIDFDHFKQVNDLHGHLAGDAVLTAMGKVLVESTRAGDVVSRLGGDEFAVLMPDTSLDEAVAVAERVGAAVRGLSVLIPLGLNGTTIGRHSASIGLAASPEHGGDLRDLLLRADSALLAAKRLGRDQVRIAD</sequence>
<dbReference type="InterPro" id="IPR043128">
    <property type="entry name" value="Rev_trsase/Diguanyl_cyclase"/>
</dbReference>
<dbReference type="SMART" id="SM00267">
    <property type="entry name" value="GGDEF"/>
    <property type="match status" value="1"/>
</dbReference>
<protein>
    <submittedName>
        <fullName evidence="2">Diguanylate cyclase (GGDEF) domain-containing protein</fullName>
    </submittedName>
</protein>
<dbReference type="GO" id="GO:0005886">
    <property type="term" value="C:plasma membrane"/>
    <property type="evidence" value="ECO:0007669"/>
    <property type="project" value="TreeGrafter"/>
</dbReference>
<dbReference type="InterPro" id="IPR050469">
    <property type="entry name" value="Diguanylate_Cyclase"/>
</dbReference>
<name>A0A1G9SRL6_ALLAB</name>
<dbReference type="GO" id="GO:0052621">
    <property type="term" value="F:diguanylate cyclase activity"/>
    <property type="evidence" value="ECO:0007669"/>
    <property type="project" value="TreeGrafter"/>
</dbReference>
<dbReference type="PANTHER" id="PTHR45138">
    <property type="entry name" value="REGULATORY COMPONENTS OF SENSORY TRANSDUCTION SYSTEM"/>
    <property type="match status" value="1"/>
</dbReference>
<proteinExistence type="predicted"/>
<dbReference type="OrthoDB" id="23692at2"/>
<dbReference type="FunFam" id="3.30.70.270:FF:000001">
    <property type="entry name" value="Diguanylate cyclase domain protein"/>
    <property type="match status" value="1"/>
</dbReference>
<feature type="domain" description="GGDEF" evidence="1">
    <location>
        <begin position="77"/>
        <end position="214"/>
    </location>
</feature>
<reference evidence="2 3" key="1">
    <citation type="submission" date="2016-10" db="EMBL/GenBank/DDBJ databases">
        <authorList>
            <person name="de Groot N.N."/>
        </authorList>
    </citation>
    <scope>NUCLEOTIDE SEQUENCE [LARGE SCALE GENOMIC DNA]</scope>
    <source>
        <strain evidence="2 3">DSM 44149</strain>
    </source>
</reference>
<dbReference type="CDD" id="cd01949">
    <property type="entry name" value="GGDEF"/>
    <property type="match status" value="1"/>
</dbReference>
<dbReference type="InterPro" id="IPR029787">
    <property type="entry name" value="Nucleotide_cyclase"/>
</dbReference>
<dbReference type="Pfam" id="PF00990">
    <property type="entry name" value="GGDEF"/>
    <property type="match status" value="1"/>
</dbReference>
<dbReference type="InterPro" id="IPR000160">
    <property type="entry name" value="GGDEF_dom"/>
</dbReference>
<dbReference type="GO" id="GO:1902201">
    <property type="term" value="P:negative regulation of bacterial-type flagellum-dependent cell motility"/>
    <property type="evidence" value="ECO:0007669"/>
    <property type="project" value="TreeGrafter"/>
</dbReference>